<accession>A0ABM9CHA0</accession>
<proteinExistence type="predicted"/>
<reference evidence="3" key="1">
    <citation type="submission" date="2022-01" db="EMBL/GenBank/DDBJ databases">
        <authorList>
            <person name="Criscuolo A."/>
        </authorList>
    </citation>
    <scope>NUCLEOTIDE SEQUENCE</scope>
    <source>
        <strain evidence="3">CIP111892</strain>
    </source>
</reference>
<comment type="caution">
    <text evidence="3">The sequence shown here is derived from an EMBL/GenBank/DDBJ whole genome shotgun (WGS) entry which is preliminary data.</text>
</comment>
<name>A0ABM9CHA0_9BACL</name>
<feature type="domain" description="SLH" evidence="2">
    <location>
        <begin position="719"/>
        <end position="781"/>
    </location>
</feature>
<gene>
    <name evidence="3" type="ORF">PAECIP111892_03589</name>
</gene>
<dbReference type="InterPro" id="IPR032599">
    <property type="entry name" value="YcdB/YcdC_rep_domain"/>
</dbReference>
<organism evidence="3 4">
    <name type="scientific">Paenibacillus auburnensis</name>
    <dbReference type="NCBI Taxonomy" id="2905649"/>
    <lineage>
        <taxon>Bacteria</taxon>
        <taxon>Bacillati</taxon>
        <taxon>Bacillota</taxon>
        <taxon>Bacilli</taxon>
        <taxon>Bacillales</taxon>
        <taxon>Paenibacillaceae</taxon>
        <taxon>Paenibacillus</taxon>
    </lineage>
</organism>
<dbReference type="Pfam" id="PF00395">
    <property type="entry name" value="SLH"/>
    <property type="match status" value="1"/>
</dbReference>
<dbReference type="Proteomes" id="UP000838324">
    <property type="component" value="Unassembled WGS sequence"/>
</dbReference>
<dbReference type="Pfam" id="PF16244">
    <property type="entry name" value="DUF4901"/>
    <property type="match status" value="2"/>
</dbReference>
<protein>
    <recommendedName>
        <fullName evidence="2">SLH domain-containing protein</fullName>
    </recommendedName>
</protein>
<feature type="chain" id="PRO_5045826198" description="SLH domain-containing protein" evidence="1">
    <location>
        <begin position="34"/>
        <end position="784"/>
    </location>
</feature>
<feature type="signal peptide" evidence="1">
    <location>
        <begin position="1"/>
        <end position="33"/>
    </location>
</feature>
<sequence>MKNDRNQFIHQTTKAALITTVALALMLPGGLAAADASYSSQSIVVSASAGLGAAAATATADPAKAKVTQEQAVAKLRELFPALKDAKISNAQIGTGNSYPPNPNQLVWNIQWEYQIGSTGYGFSSEVDAITGDVISTYLYFPFMQADNYYPPKVSRAEALEKARSFIAAAAPSLKNSELELEENTWMNESALFGPVQYSFSFMLLTNGLPSNSDSVRVTVDGNGNIIQFNKSFFGREYPSAKPAVSKEQAEKKFKEGFDIGLYYTPVYKKGVVDSWVLGWRAQEEALYTIDAQTGKRIDYEGKEAAPTPVVYEAIPTGKEVFQPVNTGKELTVEEAVKRVKQVATIPANRKLVWQTLNSNYQNGKQKVWSLGWSDTAEAAYSGMQGRTYAEVNATTGEVIQFQIEQYANPADIKTQQPVAAGTKKLSQAEAKKQAIQLINRLYNGAGSNLKLAEHGGTWSVLPEGNGYRYQFIRYFDGIPVSNNIVSLELDSYGRLRTYTNYGFADFALITKQPAPVVTKEEALQKYLNTYILKLQYNLIGGSYGMNMYVEPKVKLVYMPQPADTSKPYEVLNAQTGNWVSVYEMYGQVNTSASAVDVKGHAAEQQLTELLKYGVITPDADGKVYPDQEITVVEWINYIAKASTPYFSQYSNMQDRKTIAGVSADSPYYDAVNFAVSRSWLDKDAVIKPEDKLTREELAVLVSSFLKYSKLAAFLGNDNTVTSFSDSASITNKGAVALVVRLGLLQGENGKFNPQQHITKAQAASVIMKLVELQGKTDQPIGQQ</sequence>
<keyword evidence="1" id="KW-0732">Signal</keyword>
<dbReference type="RefSeq" id="WP_236335326.1">
    <property type="nucleotide sequence ID" value="NZ_CAKMMG010000005.1"/>
</dbReference>
<dbReference type="EMBL" id="CAKMMG010000005">
    <property type="protein sequence ID" value="CAH1211535.1"/>
    <property type="molecule type" value="Genomic_DNA"/>
</dbReference>
<dbReference type="InterPro" id="IPR001119">
    <property type="entry name" value="SLH_dom"/>
</dbReference>
<evidence type="ECO:0000313" key="3">
    <source>
        <dbReference type="EMBL" id="CAH1211535.1"/>
    </source>
</evidence>
<evidence type="ECO:0000259" key="2">
    <source>
        <dbReference type="PROSITE" id="PS51272"/>
    </source>
</evidence>
<keyword evidence="4" id="KW-1185">Reference proteome</keyword>
<evidence type="ECO:0000313" key="4">
    <source>
        <dbReference type="Proteomes" id="UP000838324"/>
    </source>
</evidence>
<dbReference type="PROSITE" id="PS51272">
    <property type="entry name" value="SLH"/>
    <property type="match status" value="1"/>
</dbReference>
<evidence type="ECO:0000256" key="1">
    <source>
        <dbReference type="SAM" id="SignalP"/>
    </source>
</evidence>